<reference evidence="2" key="1">
    <citation type="submission" date="2020-12" db="EMBL/GenBank/DDBJ databases">
        <title>Antrihabitans popcorni sp. nov. and Antrihabitans auranticaus sp. nov., isolated from a larva cave.</title>
        <authorList>
            <person name="Lee S.D."/>
            <person name="Kim I.S."/>
        </authorList>
    </citation>
    <scope>NUCLEOTIDE SEQUENCE</scope>
    <source>
        <strain evidence="2">YC3-6</strain>
    </source>
</reference>
<protein>
    <submittedName>
        <fullName evidence="2">MarR family transcriptional regulator</fullName>
    </submittedName>
</protein>
<dbReference type="InterPro" id="IPR039422">
    <property type="entry name" value="MarR/SlyA-like"/>
</dbReference>
<dbReference type="PROSITE" id="PS50995">
    <property type="entry name" value="HTH_MARR_2"/>
    <property type="match status" value="1"/>
</dbReference>
<dbReference type="RefSeq" id="WP_199708183.1">
    <property type="nucleotide sequence ID" value="NZ_JAEMNV010000012.1"/>
</dbReference>
<dbReference type="AlphaFoldDB" id="A0A934NVW7"/>
<evidence type="ECO:0000313" key="3">
    <source>
        <dbReference type="Proteomes" id="UP000655868"/>
    </source>
</evidence>
<dbReference type="InterPro" id="IPR000835">
    <property type="entry name" value="HTH_MarR-typ"/>
</dbReference>
<accession>A0A934NVW7</accession>
<evidence type="ECO:0000259" key="1">
    <source>
        <dbReference type="PROSITE" id="PS50995"/>
    </source>
</evidence>
<proteinExistence type="predicted"/>
<name>A0A934NVW7_9NOCA</name>
<dbReference type="GO" id="GO:0006950">
    <property type="term" value="P:response to stress"/>
    <property type="evidence" value="ECO:0007669"/>
    <property type="project" value="TreeGrafter"/>
</dbReference>
<dbReference type="InterPro" id="IPR036388">
    <property type="entry name" value="WH-like_DNA-bd_sf"/>
</dbReference>
<feature type="domain" description="HTH marR-type" evidence="1">
    <location>
        <begin position="12"/>
        <end position="154"/>
    </location>
</feature>
<dbReference type="Gene3D" id="1.10.10.10">
    <property type="entry name" value="Winged helix-like DNA-binding domain superfamily/Winged helix DNA-binding domain"/>
    <property type="match status" value="1"/>
</dbReference>
<dbReference type="Proteomes" id="UP000655868">
    <property type="component" value="Unassembled WGS sequence"/>
</dbReference>
<dbReference type="PANTHER" id="PTHR33164:SF99">
    <property type="entry name" value="MARR FAMILY REGULATORY PROTEIN"/>
    <property type="match status" value="1"/>
</dbReference>
<dbReference type="EMBL" id="JAEMNV010000012">
    <property type="protein sequence ID" value="MBJ8342549.1"/>
    <property type="molecule type" value="Genomic_DNA"/>
</dbReference>
<evidence type="ECO:0000313" key="2">
    <source>
        <dbReference type="EMBL" id="MBJ8342549.1"/>
    </source>
</evidence>
<organism evidence="2 3">
    <name type="scientific">Antrihabitans stalagmiti</name>
    <dbReference type="NCBI Taxonomy" id="2799499"/>
    <lineage>
        <taxon>Bacteria</taxon>
        <taxon>Bacillati</taxon>
        <taxon>Actinomycetota</taxon>
        <taxon>Actinomycetes</taxon>
        <taxon>Mycobacteriales</taxon>
        <taxon>Nocardiaceae</taxon>
        <taxon>Antrihabitans</taxon>
    </lineage>
</organism>
<sequence length="158" mass="17816">MYMNRSESGEAAGDLFDDWVQLASFVASVDTSLGKWLTDHHRLVLTEYRALRQLDSMPDKELRINDLAHRIGLNQSSVTRLLVRLETRGLTRRDTCSEDGRGVYAVITAEGEALVAQAREPFRNHLDRTLQRLHELYPALDALPIGRALADLDSPDDT</sequence>
<dbReference type="SUPFAM" id="SSF46785">
    <property type="entry name" value="Winged helix' DNA-binding domain"/>
    <property type="match status" value="1"/>
</dbReference>
<gene>
    <name evidence="2" type="ORF">JGU71_27030</name>
</gene>
<dbReference type="PANTHER" id="PTHR33164">
    <property type="entry name" value="TRANSCRIPTIONAL REGULATOR, MARR FAMILY"/>
    <property type="match status" value="1"/>
</dbReference>
<dbReference type="PRINTS" id="PR00598">
    <property type="entry name" value="HTHMARR"/>
</dbReference>
<dbReference type="SMART" id="SM00347">
    <property type="entry name" value="HTH_MARR"/>
    <property type="match status" value="1"/>
</dbReference>
<comment type="caution">
    <text evidence="2">The sequence shown here is derived from an EMBL/GenBank/DDBJ whole genome shotgun (WGS) entry which is preliminary data.</text>
</comment>
<dbReference type="InterPro" id="IPR036390">
    <property type="entry name" value="WH_DNA-bd_sf"/>
</dbReference>
<dbReference type="Pfam" id="PF01047">
    <property type="entry name" value="MarR"/>
    <property type="match status" value="1"/>
</dbReference>
<dbReference type="GO" id="GO:0003700">
    <property type="term" value="F:DNA-binding transcription factor activity"/>
    <property type="evidence" value="ECO:0007669"/>
    <property type="project" value="InterPro"/>
</dbReference>
<keyword evidence="3" id="KW-1185">Reference proteome</keyword>